<evidence type="ECO:0000313" key="1">
    <source>
        <dbReference type="EMBL" id="RNA10016.1"/>
    </source>
</evidence>
<dbReference type="EMBL" id="REGN01006320">
    <property type="protein sequence ID" value="RNA10016.1"/>
    <property type="molecule type" value="Genomic_DNA"/>
</dbReference>
<evidence type="ECO:0000313" key="2">
    <source>
        <dbReference type="Proteomes" id="UP000276133"/>
    </source>
</evidence>
<gene>
    <name evidence="1" type="ORF">BpHYR1_045473</name>
</gene>
<protein>
    <submittedName>
        <fullName evidence="1">Uncharacterized protein</fullName>
    </submittedName>
</protein>
<keyword evidence="2" id="KW-1185">Reference proteome</keyword>
<proteinExistence type="predicted"/>
<name>A0A3M7QF02_BRAPC</name>
<accession>A0A3M7QF02</accession>
<reference evidence="1 2" key="1">
    <citation type="journal article" date="2018" name="Sci. Rep.">
        <title>Genomic signatures of local adaptation to the degree of environmental predictability in rotifers.</title>
        <authorList>
            <person name="Franch-Gras L."/>
            <person name="Hahn C."/>
            <person name="Garcia-Roger E.M."/>
            <person name="Carmona M.J."/>
            <person name="Serra M."/>
            <person name="Gomez A."/>
        </authorList>
    </citation>
    <scope>NUCLEOTIDE SEQUENCE [LARGE SCALE GENOMIC DNA]</scope>
    <source>
        <strain evidence="1">HYR1</strain>
    </source>
</reference>
<sequence length="73" mass="8483">MNHGSPFMGTIPVLGFKKIKINFGWSVDTLKFTKPENKNFPILRLDPQKHLQGKSCKIQKFSNRSYDGQFLQR</sequence>
<dbReference type="Proteomes" id="UP000276133">
    <property type="component" value="Unassembled WGS sequence"/>
</dbReference>
<dbReference type="AlphaFoldDB" id="A0A3M7QF02"/>
<comment type="caution">
    <text evidence="1">The sequence shown here is derived from an EMBL/GenBank/DDBJ whole genome shotgun (WGS) entry which is preliminary data.</text>
</comment>
<organism evidence="1 2">
    <name type="scientific">Brachionus plicatilis</name>
    <name type="common">Marine rotifer</name>
    <name type="synonym">Brachionus muelleri</name>
    <dbReference type="NCBI Taxonomy" id="10195"/>
    <lineage>
        <taxon>Eukaryota</taxon>
        <taxon>Metazoa</taxon>
        <taxon>Spiralia</taxon>
        <taxon>Gnathifera</taxon>
        <taxon>Rotifera</taxon>
        <taxon>Eurotatoria</taxon>
        <taxon>Monogononta</taxon>
        <taxon>Pseudotrocha</taxon>
        <taxon>Ploima</taxon>
        <taxon>Brachionidae</taxon>
        <taxon>Brachionus</taxon>
    </lineage>
</organism>